<reference evidence="2 3" key="1">
    <citation type="submission" date="2019-08" db="EMBL/GenBank/DDBJ databases">
        <title>Deep-cultivation of Planctomycetes and their phenomic and genomic characterization uncovers novel biology.</title>
        <authorList>
            <person name="Wiegand S."/>
            <person name="Jogler M."/>
            <person name="Boedeker C."/>
            <person name="Pinto D."/>
            <person name="Vollmers J."/>
            <person name="Rivas-Marin E."/>
            <person name="Kohn T."/>
            <person name="Peeters S.H."/>
            <person name="Heuer A."/>
            <person name="Rast P."/>
            <person name="Oberbeckmann S."/>
            <person name="Bunk B."/>
            <person name="Jeske O."/>
            <person name="Meyerdierks A."/>
            <person name="Storesund J.E."/>
            <person name="Kallscheuer N."/>
            <person name="Luecker S."/>
            <person name="Lage O.M."/>
            <person name="Pohl T."/>
            <person name="Merkel B.J."/>
            <person name="Hornburger P."/>
            <person name="Mueller R.-W."/>
            <person name="Bruemmer F."/>
            <person name="Labrenz M."/>
            <person name="Spormann A.M."/>
            <person name="Op den Camp H."/>
            <person name="Overmann J."/>
            <person name="Amann R."/>
            <person name="Jetten M.S.M."/>
            <person name="Mascher T."/>
            <person name="Medema M.H."/>
            <person name="Devos D.P."/>
            <person name="Kaster A.-K."/>
            <person name="Ovreas L."/>
            <person name="Rohde M."/>
            <person name="Galperin M.Y."/>
            <person name="Jogler C."/>
        </authorList>
    </citation>
    <scope>NUCLEOTIDE SEQUENCE [LARGE SCALE GENOMIC DNA]</scope>
    <source>
        <strain evidence="2 3">OJF2</strain>
    </source>
</reference>
<keyword evidence="3" id="KW-1185">Reference proteome</keyword>
<feature type="transmembrane region" description="Helical" evidence="1">
    <location>
        <begin position="12"/>
        <end position="33"/>
    </location>
</feature>
<feature type="transmembrane region" description="Helical" evidence="1">
    <location>
        <begin position="100"/>
        <end position="123"/>
    </location>
</feature>
<accession>A0A5B9W619</accession>
<feature type="transmembrane region" description="Helical" evidence="1">
    <location>
        <begin position="235"/>
        <end position="256"/>
    </location>
</feature>
<feature type="transmembrane region" description="Helical" evidence="1">
    <location>
        <begin position="40"/>
        <end position="57"/>
    </location>
</feature>
<dbReference type="KEGG" id="agv:OJF2_43340"/>
<evidence type="ECO:0000313" key="2">
    <source>
        <dbReference type="EMBL" id="QEH35777.1"/>
    </source>
</evidence>
<dbReference type="Proteomes" id="UP000324233">
    <property type="component" value="Chromosome"/>
</dbReference>
<evidence type="ECO:0000313" key="3">
    <source>
        <dbReference type="Proteomes" id="UP000324233"/>
    </source>
</evidence>
<dbReference type="RefSeq" id="WP_246196092.1">
    <property type="nucleotide sequence ID" value="NZ_CP042997.1"/>
</dbReference>
<evidence type="ECO:0000256" key="1">
    <source>
        <dbReference type="SAM" id="Phobius"/>
    </source>
</evidence>
<dbReference type="EMBL" id="CP042997">
    <property type="protein sequence ID" value="QEH35777.1"/>
    <property type="molecule type" value="Genomic_DNA"/>
</dbReference>
<keyword evidence="1" id="KW-0812">Transmembrane</keyword>
<feature type="transmembrane region" description="Helical" evidence="1">
    <location>
        <begin position="162"/>
        <end position="184"/>
    </location>
</feature>
<sequence length="263" mass="26503">MPLDVTPHDASMIADAAARLASGMAVMLLATSWREVPLRFLRTHCVVILGLLVLAALDDSRAGGTRAGVSLLGAGAFLAYVGATAWGLGLPRVAIPATWLLAGAAAAWLAMASGGGGPAALALAAAGRYASGFVLGATLTAMLLGHHYLTAPAMSIEPLKRYVKAMGWGLLARGLVGVAAMALAHRGVLPSPAAAGHLGPPLLLLMRWGMGFAAPALATALAWKTAQIRSTQSATGILYVAMTLLLVGELTAMIAARAGAAVG</sequence>
<feature type="transmembrane region" description="Helical" evidence="1">
    <location>
        <begin position="69"/>
        <end position="88"/>
    </location>
</feature>
<keyword evidence="1" id="KW-1133">Transmembrane helix</keyword>
<organism evidence="2 3">
    <name type="scientific">Aquisphaera giovannonii</name>
    <dbReference type="NCBI Taxonomy" id="406548"/>
    <lineage>
        <taxon>Bacteria</taxon>
        <taxon>Pseudomonadati</taxon>
        <taxon>Planctomycetota</taxon>
        <taxon>Planctomycetia</taxon>
        <taxon>Isosphaerales</taxon>
        <taxon>Isosphaeraceae</taxon>
        <taxon>Aquisphaera</taxon>
    </lineage>
</organism>
<protein>
    <submittedName>
        <fullName evidence="2">Uncharacterized protein</fullName>
    </submittedName>
</protein>
<keyword evidence="1" id="KW-0472">Membrane</keyword>
<name>A0A5B9W619_9BACT</name>
<feature type="transmembrane region" description="Helical" evidence="1">
    <location>
        <begin position="129"/>
        <end position="150"/>
    </location>
</feature>
<dbReference type="AlphaFoldDB" id="A0A5B9W619"/>
<gene>
    <name evidence="2" type="ORF">OJF2_43340</name>
</gene>
<feature type="transmembrane region" description="Helical" evidence="1">
    <location>
        <begin position="204"/>
        <end position="223"/>
    </location>
</feature>
<proteinExistence type="predicted"/>